<evidence type="ECO:0000313" key="6">
    <source>
        <dbReference type="Proteomes" id="UP000521676"/>
    </source>
</evidence>
<feature type="domain" description="ABC transporter substrate-binding protein PnrA-like" evidence="3">
    <location>
        <begin position="90"/>
        <end position="369"/>
    </location>
</feature>
<sequence>MRNSKKAGLLAGILLLVTLLLAACGDSTATTAPATTSAATTAAKTTAAATTGAATTGASTTGVATTTAGATTAGATTAAGTTAASGTKFKVAFVYVGPVGDGGWTYAHDQGRKYLEQNVPNVETTFIENVPENPADAERVITDLAQKGNKMIFTTSFGYMDPTINVAKKFPNVYFEHATGYKTAENVATYQVRQYQPRYLAGIVAGKLTKTNLIGYVAAYPIPEVIGGIDAFTLGVRSVNPTAKVKVVWTNTWYDPAIEKTAAKSLLDAGCDILGQHQDTPSTLQAAQEAGKYAFGNDSIMESYAPKAHLASPYWNWGIYYVDRVKAAIAGTWKSGEYFGGYKEGVVDLSPLNTVVPDDVKKLVEDKKAALKAGTFEVYAGPIKDQKGAVKVAEGAKLTDADILALNYFFEGVDGTIPS</sequence>
<proteinExistence type="predicted"/>
<dbReference type="InterPro" id="IPR052910">
    <property type="entry name" value="ABC-Purine-Binding"/>
</dbReference>
<feature type="signal peptide" evidence="2">
    <location>
        <begin position="1"/>
        <end position="22"/>
    </location>
</feature>
<dbReference type="Proteomes" id="UP001431572">
    <property type="component" value="Chromosome 2"/>
</dbReference>
<dbReference type="Proteomes" id="UP000521676">
    <property type="component" value="Unassembled WGS sequence"/>
</dbReference>
<evidence type="ECO:0000313" key="4">
    <source>
        <dbReference type="EMBL" id="NWJ48241.1"/>
    </source>
</evidence>
<name>A0A8T7M870_9CHLR</name>
<dbReference type="EMBL" id="JACATZ010000003">
    <property type="protein sequence ID" value="NWJ48241.1"/>
    <property type="molecule type" value="Genomic_DNA"/>
</dbReference>
<keyword evidence="7" id="KW-1185">Reference proteome</keyword>
<dbReference type="CDD" id="cd19963">
    <property type="entry name" value="PBP1_BMP-like"/>
    <property type="match status" value="1"/>
</dbReference>
<dbReference type="EMBL" id="CP128400">
    <property type="protein sequence ID" value="WJW68177.1"/>
    <property type="molecule type" value="Genomic_DNA"/>
</dbReference>
<dbReference type="PANTHER" id="PTHR43208:SF1">
    <property type="entry name" value="ABC TRANSPORTER SUBSTRATE-BINDING PROTEIN"/>
    <property type="match status" value="1"/>
</dbReference>
<dbReference type="Pfam" id="PF02608">
    <property type="entry name" value="Bmp"/>
    <property type="match status" value="1"/>
</dbReference>
<organism evidence="4 6">
    <name type="scientific">Candidatus Chlorohelix allophototropha</name>
    <dbReference type="NCBI Taxonomy" id="3003348"/>
    <lineage>
        <taxon>Bacteria</taxon>
        <taxon>Bacillati</taxon>
        <taxon>Chloroflexota</taxon>
        <taxon>Chloroflexia</taxon>
        <taxon>Candidatus Chloroheliales</taxon>
        <taxon>Candidatus Chloroheliaceae</taxon>
        <taxon>Candidatus Chlorohelix</taxon>
    </lineage>
</organism>
<dbReference type="Gene3D" id="3.40.50.2300">
    <property type="match status" value="2"/>
</dbReference>
<evidence type="ECO:0000256" key="2">
    <source>
        <dbReference type="SAM" id="SignalP"/>
    </source>
</evidence>
<reference evidence="5" key="2">
    <citation type="journal article" date="2024" name="Nature">
        <title>Anoxygenic phototroph of the Chloroflexota uses a type I reaction centre.</title>
        <authorList>
            <person name="Tsuji J.M."/>
            <person name="Shaw N.A."/>
            <person name="Nagashima S."/>
            <person name="Venkiteswaran J.J."/>
            <person name="Schiff S.L."/>
            <person name="Watanabe T."/>
            <person name="Fukui M."/>
            <person name="Hanada S."/>
            <person name="Tank M."/>
            <person name="Neufeld J.D."/>
        </authorList>
    </citation>
    <scope>NUCLEOTIDE SEQUENCE</scope>
    <source>
        <strain evidence="5">L227-S17</strain>
    </source>
</reference>
<dbReference type="RefSeq" id="WP_341470083.1">
    <property type="nucleotide sequence ID" value="NZ_CP128400.1"/>
</dbReference>
<dbReference type="PANTHER" id="PTHR43208">
    <property type="entry name" value="ABC TRANSPORTER SUBSTRATE-BINDING PROTEIN"/>
    <property type="match status" value="1"/>
</dbReference>
<reference evidence="4 6" key="1">
    <citation type="submission" date="2020-06" db="EMBL/GenBank/DDBJ databases">
        <title>Anoxygenic phototrophic Chloroflexota member uses a Type I reaction center.</title>
        <authorList>
            <person name="Tsuji J.M."/>
            <person name="Shaw N.A."/>
            <person name="Nagashima S."/>
            <person name="Venkiteswaran J."/>
            <person name="Schiff S.L."/>
            <person name="Hanada S."/>
            <person name="Tank M."/>
            <person name="Neufeld J.D."/>
        </authorList>
    </citation>
    <scope>NUCLEOTIDE SEQUENCE [LARGE SCALE GENOMIC DNA]</scope>
    <source>
        <strain evidence="4">L227-S17</strain>
    </source>
</reference>
<dbReference type="PROSITE" id="PS51257">
    <property type="entry name" value="PROKAR_LIPOPROTEIN"/>
    <property type="match status" value="1"/>
</dbReference>
<dbReference type="AlphaFoldDB" id="A0A8T7M870"/>
<protein>
    <submittedName>
        <fullName evidence="4">BMP family ABC transporter substrate-binding protein</fullName>
    </submittedName>
</protein>
<evidence type="ECO:0000313" key="5">
    <source>
        <dbReference type="EMBL" id="WJW68177.1"/>
    </source>
</evidence>
<evidence type="ECO:0000313" key="7">
    <source>
        <dbReference type="Proteomes" id="UP001431572"/>
    </source>
</evidence>
<keyword evidence="1 2" id="KW-0732">Signal</keyword>
<feature type="chain" id="PRO_5035747395" evidence="2">
    <location>
        <begin position="23"/>
        <end position="419"/>
    </location>
</feature>
<evidence type="ECO:0000256" key="1">
    <source>
        <dbReference type="ARBA" id="ARBA00022729"/>
    </source>
</evidence>
<accession>A0A8T7M870</accession>
<dbReference type="InterPro" id="IPR003760">
    <property type="entry name" value="PnrA-like"/>
</dbReference>
<dbReference type="GO" id="GO:0005886">
    <property type="term" value="C:plasma membrane"/>
    <property type="evidence" value="ECO:0007669"/>
    <property type="project" value="InterPro"/>
</dbReference>
<evidence type="ECO:0000259" key="3">
    <source>
        <dbReference type="Pfam" id="PF02608"/>
    </source>
</evidence>
<gene>
    <name evidence="4" type="ORF">HXX08_20490</name>
    <name evidence="5" type="ORF">OZ401_003781</name>
</gene>